<evidence type="ECO:0000313" key="1">
    <source>
        <dbReference type="EMBL" id="KIJ28924.1"/>
    </source>
</evidence>
<dbReference type="Gene3D" id="3.50.50.60">
    <property type="entry name" value="FAD/NAD(P)-binding domain"/>
    <property type="match status" value="1"/>
</dbReference>
<organism evidence="1 2">
    <name type="scientific">Sphaerobolus stellatus (strain SS14)</name>
    <dbReference type="NCBI Taxonomy" id="990650"/>
    <lineage>
        <taxon>Eukaryota</taxon>
        <taxon>Fungi</taxon>
        <taxon>Dikarya</taxon>
        <taxon>Basidiomycota</taxon>
        <taxon>Agaricomycotina</taxon>
        <taxon>Agaricomycetes</taxon>
        <taxon>Phallomycetidae</taxon>
        <taxon>Geastrales</taxon>
        <taxon>Sphaerobolaceae</taxon>
        <taxon>Sphaerobolus</taxon>
    </lineage>
</organism>
<dbReference type="InterPro" id="IPR036188">
    <property type="entry name" value="FAD/NAD-bd_sf"/>
</dbReference>
<reference evidence="1 2" key="1">
    <citation type="submission" date="2014-06" db="EMBL/GenBank/DDBJ databases">
        <title>Evolutionary Origins and Diversification of the Mycorrhizal Mutualists.</title>
        <authorList>
            <consortium name="DOE Joint Genome Institute"/>
            <consortium name="Mycorrhizal Genomics Consortium"/>
            <person name="Kohler A."/>
            <person name="Kuo A."/>
            <person name="Nagy L.G."/>
            <person name="Floudas D."/>
            <person name="Copeland A."/>
            <person name="Barry K.W."/>
            <person name="Cichocki N."/>
            <person name="Veneault-Fourrey C."/>
            <person name="LaButti K."/>
            <person name="Lindquist E.A."/>
            <person name="Lipzen A."/>
            <person name="Lundell T."/>
            <person name="Morin E."/>
            <person name="Murat C."/>
            <person name="Riley R."/>
            <person name="Ohm R."/>
            <person name="Sun H."/>
            <person name="Tunlid A."/>
            <person name="Henrissat B."/>
            <person name="Grigoriev I.V."/>
            <person name="Hibbett D.S."/>
            <person name="Martin F."/>
        </authorList>
    </citation>
    <scope>NUCLEOTIDE SEQUENCE [LARGE SCALE GENOMIC DNA]</scope>
    <source>
        <strain evidence="1 2">SS14</strain>
    </source>
</reference>
<dbReference type="AlphaFoldDB" id="A0A0C9U415"/>
<dbReference type="Gene3D" id="3.30.560.10">
    <property type="entry name" value="Glucose Oxidase, domain 3"/>
    <property type="match status" value="1"/>
</dbReference>
<feature type="non-terminal residue" evidence="1">
    <location>
        <position position="1"/>
    </location>
</feature>
<dbReference type="HOGENOM" id="CLU_2783000_0_0_1"/>
<proteinExistence type="predicted"/>
<name>A0A0C9U415_SPHS4</name>
<sequence length="69" mass="7813">SNERILNIQVPALSSQLTDSPYDLNFTTVPQLSLNKRSLTYILDSMVFTQGSTDDYNRWARVTGDNGWS</sequence>
<evidence type="ECO:0000313" key="2">
    <source>
        <dbReference type="Proteomes" id="UP000054279"/>
    </source>
</evidence>
<protein>
    <submittedName>
        <fullName evidence="1">GMC oxidoreductase</fullName>
    </submittedName>
</protein>
<dbReference type="Proteomes" id="UP000054279">
    <property type="component" value="Unassembled WGS sequence"/>
</dbReference>
<accession>A0A0C9U415</accession>
<dbReference type="OrthoDB" id="269227at2759"/>
<gene>
    <name evidence="1" type="ORF">M422DRAFT_189130</name>
</gene>
<keyword evidence="2" id="KW-1185">Reference proteome</keyword>
<dbReference type="EMBL" id="KN837294">
    <property type="protein sequence ID" value="KIJ28924.1"/>
    <property type="molecule type" value="Genomic_DNA"/>
</dbReference>